<dbReference type="Proteomes" id="UP000002748">
    <property type="component" value="Unassembled WGS sequence"/>
</dbReference>
<evidence type="ECO:0000313" key="8">
    <source>
        <dbReference type="Proteomes" id="UP000002748"/>
    </source>
</evidence>
<dbReference type="Pfam" id="PF07690">
    <property type="entry name" value="MFS_1"/>
    <property type="match status" value="1"/>
</dbReference>
<feature type="transmembrane region" description="Helical" evidence="6">
    <location>
        <begin position="180"/>
        <end position="201"/>
    </location>
</feature>
<evidence type="ECO:0000256" key="2">
    <source>
        <dbReference type="ARBA" id="ARBA00022448"/>
    </source>
</evidence>
<evidence type="ECO:0000256" key="3">
    <source>
        <dbReference type="ARBA" id="ARBA00022692"/>
    </source>
</evidence>
<sequence>MSALRSMGQLHASVAIDVRPPYNPDVNGASPGIACLSRSAPLSPPVESSTTMTEKFEKVDELRLEPVDSKHSHPKDNGGISIHDPAANDAEQLVHDHDEFTPQEYKKLMLKVDLILMPMLMIIYGLQFSDKTSLSSGVVFGLREDTHLKGNEFGNLSSFFYMSYAVAQYPMAWVLQKVPLGRGLAVCVIIWGVVVLCLGVCNNYAQLAGVRTLLGWFEAVVTPGFAIFTSTWWLRREQSLRQGLYYSMNTFFAMVFGVGIYYIGKNAQENGGLSGWRVINFFLGGVTIGMGVLFFIFGGTPDEVWWLSKREKRMAKARIVENATGSTQHPWKWHQVRECFRDPQYWFAMLFALAGNIPNGAITSDAQVFNTLVYKGFGFNDLDSILYQLPGYAVTFVIVVASAVGVRYYPKLRFPLAILYQGITAFVLLFVGLAEVGRWARWGVWLLCLVYSIATFITAWPMISMNVAGRTKKSFFGGSSLIVYCIGNVIGSQIFLPSDAPKYHRGLIGCAICLIASIFITGGWWWYYVRTNRKRAQFFASQGISEEERRFRAQVNGELDLTDLENKEFEYVT</sequence>
<feature type="transmembrane region" description="Helical" evidence="6">
    <location>
        <begin position="418"/>
        <end position="436"/>
    </location>
</feature>
<dbReference type="AlphaFoldDB" id="J4UFY2"/>
<feature type="transmembrane region" description="Helical" evidence="6">
    <location>
        <begin position="276"/>
        <end position="297"/>
    </location>
</feature>
<feature type="transmembrane region" description="Helical" evidence="6">
    <location>
        <begin position="475"/>
        <end position="494"/>
    </location>
</feature>
<dbReference type="OrthoDB" id="6730379at2759"/>
<proteinExistence type="predicted"/>
<dbReference type="InterPro" id="IPR011701">
    <property type="entry name" value="MFS"/>
</dbReference>
<accession>J4UFY2</accession>
<evidence type="ECO:0000256" key="5">
    <source>
        <dbReference type="ARBA" id="ARBA00023136"/>
    </source>
</evidence>
<evidence type="ECO:0000256" key="6">
    <source>
        <dbReference type="SAM" id="Phobius"/>
    </source>
</evidence>
<keyword evidence="3 6" id="KW-0812">Transmembrane</keyword>
<dbReference type="InterPro" id="IPR036259">
    <property type="entry name" value="MFS_trans_sf"/>
</dbReference>
<keyword evidence="2" id="KW-0813">Transport</keyword>
<dbReference type="HOGENOM" id="CLU_001265_0_5_1"/>
<dbReference type="GO" id="GO:0022857">
    <property type="term" value="F:transmembrane transporter activity"/>
    <property type="evidence" value="ECO:0007669"/>
    <property type="project" value="InterPro"/>
</dbReference>
<dbReference type="SUPFAM" id="SSF103473">
    <property type="entry name" value="MFS general substrate transporter"/>
    <property type="match status" value="1"/>
</dbReference>
<feature type="transmembrane region" description="Helical" evidence="6">
    <location>
        <begin position="213"/>
        <end position="234"/>
    </location>
</feature>
<evidence type="ECO:0000313" key="7">
    <source>
        <dbReference type="EMBL" id="EJT50320.1"/>
    </source>
</evidence>
<reference evidence="7 8" key="1">
    <citation type="journal article" date="2012" name="Eukaryot. Cell">
        <title>Draft genome sequence of CBS 2479, the standard type strain of Trichosporon asahii.</title>
        <authorList>
            <person name="Yang R.Y."/>
            <person name="Li H.T."/>
            <person name="Zhu H."/>
            <person name="Zhou G.P."/>
            <person name="Wang M."/>
            <person name="Wang L."/>
        </authorList>
    </citation>
    <scope>NUCLEOTIDE SEQUENCE [LARGE SCALE GENOMIC DNA]</scope>
    <source>
        <strain evidence="8">ATCC 90039 / CBS 2479 / JCM 2466 / KCTC 7840 / NCYC 2677 / UAMH 7654</strain>
    </source>
</reference>
<keyword evidence="4 6" id="KW-1133">Transmembrane helix</keyword>
<feature type="transmembrane region" description="Helical" evidence="6">
    <location>
        <begin position="246"/>
        <end position="264"/>
    </location>
</feature>
<organism evidence="7 8">
    <name type="scientific">Trichosporon asahii var. asahii (strain ATCC 90039 / CBS 2479 / JCM 2466 / KCTC 7840 / NBRC 103889/ NCYC 2677 / UAMH 7654)</name>
    <name type="common">Yeast</name>
    <dbReference type="NCBI Taxonomy" id="1186058"/>
    <lineage>
        <taxon>Eukaryota</taxon>
        <taxon>Fungi</taxon>
        <taxon>Dikarya</taxon>
        <taxon>Basidiomycota</taxon>
        <taxon>Agaricomycotina</taxon>
        <taxon>Tremellomycetes</taxon>
        <taxon>Trichosporonales</taxon>
        <taxon>Trichosporonaceae</taxon>
        <taxon>Trichosporon</taxon>
    </lineage>
</organism>
<protein>
    <recommendedName>
        <fullName evidence="9">Major facilitator superfamily (MFS) profile domain-containing protein</fullName>
    </recommendedName>
</protein>
<dbReference type="GeneID" id="25983939"/>
<evidence type="ECO:0008006" key="9">
    <source>
        <dbReference type="Google" id="ProtNLM"/>
    </source>
</evidence>
<dbReference type="EMBL" id="ALBS01000114">
    <property type="protein sequence ID" value="EJT50320.1"/>
    <property type="molecule type" value="Genomic_DNA"/>
</dbReference>
<feature type="transmembrane region" description="Helical" evidence="6">
    <location>
        <begin position="506"/>
        <end position="527"/>
    </location>
</feature>
<gene>
    <name evidence="7" type="ORF">A1Q1_00425</name>
</gene>
<keyword evidence="5 6" id="KW-0472">Membrane</keyword>
<comment type="subcellular location">
    <subcellularLocation>
        <location evidence="1">Membrane</location>
        <topology evidence="1">Multi-pass membrane protein</topology>
    </subcellularLocation>
</comment>
<name>J4UFY2_TRIAS</name>
<feature type="transmembrane region" description="Helical" evidence="6">
    <location>
        <begin position="442"/>
        <end position="463"/>
    </location>
</feature>
<dbReference type="PANTHER" id="PTHR43791:SF7">
    <property type="entry name" value="MAJOR FACILITATOR SUPERFAMILY (MFS) PROFILE DOMAIN-CONTAINING PROTEIN"/>
    <property type="match status" value="1"/>
</dbReference>
<feature type="transmembrane region" description="Helical" evidence="6">
    <location>
        <begin position="385"/>
        <end position="406"/>
    </location>
</feature>
<dbReference type="Gene3D" id="1.20.1250.20">
    <property type="entry name" value="MFS general substrate transporter like domains"/>
    <property type="match status" value="1"/>
</dbReference>
<dbReference type="KEGG" id="tasa:A1Q1_00425"/>
<dbReference type="RefSeq" id="XP_014181549.1">
    <property type="nucleotide sequence ID" value="XM_014326074.1"/>
</dbReference>
<dbReference type="VEuPathDB" id="FungiDB:A1Q1_00425"/>
<evidence type="ECO:0000256" key="4">
    <source>
        <dbReference type="ARBA" id="ARBA00022989"/>
    </source>
</evidence>
<evidence type="ECO:0000256" key="1">
    <source>
        <dbReference type="ARBA" id="ARBA00004141"/>
    </source>
</evidence>
<dbReference type="GO" id="GO:0016020">
    <property type="term" value="C:membrane"/>
    <property type="evidence" value="ECO:0007669"/>
    <property type="project" value="UniProtKB-SubCell"/>
</dbReference>
<comment type="caution">
    <text evidence="7">The sequence shown here is derived from an EMBL/GenBank/DDBJ whole genome shotgun (WGS) entry which is preliminary data.</text>
</comment>
<dbReference type="PANTHER" id="PTHR43791">
    <property type="entry name" value="PERMEASE-RELATED"/>
    <property type="match status" value="1"/>
</dbReference>